<dbReference type="InterPro" id="IPR003689">
    <property type="entry name" value="ZIP"/>
</dbReference>
<evidence type="ECO:0000256" key="2">
    <source>
        <dbReference type="ARBA" id="ARBA00022692"/>
    </source>
</evidence>
<dbReference type="Pfam" id="PF02535">
    <property type="entry name" value="Zip"/>
    <property type="match status" value="1"/>
</dbReference>
<dbReference type="KEGG" id="kso:CKSOR_00390"/>
<evidence type="ECO:0000256" key="3">
    <source>
        <dbReference type="ARBA" id="ARBA00022989"/>
    </source>
</evidence>
<evidence type="ECO:0000256" key="4">
    <source>
        <dbReference type="ARBA" id="ARBA00023136"/>
    </source>
</evidence>
<feature type="transmembrane region" description="Helical" evidence="5">
    <location>
        <begin position="202"/>
        <end position="223"/>
    </location>
</feature>
<dbReference type="EMBL" id="CP025628">
    <property type="protein sequence ID" value="AWD32507.1"/>
    <property type="molecule type" value="Genomic_DNA"/>
</dbReference>
<name>A0A3Q8ETR4_9PROT</name>
<accession>A0A3Q8ETR4</accession>
<evidence type="ECO:0000313" key="6">
    <source>
        <dbReference type="EMBL" id="AWD32507.1"/>
    </source>
</evidence>
<dbReference type="OrthoDB" id="9806593at2"/>
<feature type="transmembrane region" description="Helical" evidence="5">
    <location>
        <begin position="235"/>
        <end position="253"/>
    </location>
</feature>
<protein>
    <submittedName>
        <fullName evidence="6">Zinc transporter ZupT</fullName>
    </submittedName>
</protein>
<keyword evidence="4 5" id="KW-0472">Membrane</keyword>
<dbReference type="PANTHER" id="PTHR16950">
    <property type="entry name" value="ZINC TRANSPORTER SLC39A7 HISTIDINE-RICH MEMBRANE PROTEIN KE4"/>
    <property type="match status" value="1"/>
</dbReference>
<evidence type="ECO:0000313" key="7">
    <source>
        <dbReference type="Proteomes" id="UP000266796"/>
    </source>
</evidence>
<keyword evidence="3 5" id="KW-1133">Transmembrane helix</keyword>
<feature type="transmembrane region" description="Helical" evidence="5">
    <location>
        <begin position="175"/>
        <end position="196"/>
    </location>
</feature>
<dbReference type="GO" id="GO:0016020">
    <property type="term" value="C:membrane"/>
    <property type="evidence" value="ECO:0007669"/>
    <property type="project" value="UniProtKB-SubCell"/>
</dbReference>
<dbReference type="Proteomes" id="UP000266796">
    <property type="component" value="Chromosome"/>
</dbReference>
<dbReference type="PANTHER" id="PTHR16950:SF16">
    <property type="entry name" value="ZINC TRANSPORTER ZIP13"/>
    <property type="match status" value="1"/>
</dbReference>
<proteinExistence type="predicted"/>
<keyword evidence="2 5" id="KW-0812">Transmembrane</keyword>
<keyword evidence="7" id="KW-1185">Reference proteome</keyword>
<feature type="transmembrane region" description="Helical" evidence="5">
    <location>
        <begin position="32"/>
        <end position="53"/>
    </location>
</feature>
<dbReference type="AlphaFoldDB" id="A0A3Q8ETR4"/>
<gene>
    <name evidence="6" type="primary">zupT</name>
    <name evidence="6" type="ORF">CKSOR_00390</name>
</gene>
<evidence type="ECO:0000256" key="5">
    <source>
        <dbReference type="SAM" id="Phobius"/>
    </source>
</evidence>
<dbReference type="RefSeq" id="WP_108673914.1">
    <property type="nucleotide sequence ID" value="NZ_CP025628.1"/>
</dbReference>
<sequence length="260" mass="29020">MLFYIFISTISSGIIALIIANFLTYAKIFSKYLNNMVSFSVGVLLSVSLLHLLPEAYDHYINDSHLLFTIMLISFIFLFSLEKISLLRHNHHHEGDGHNHISGYDQYVAGKGGYLLLIGSSLHNLSDGILISAAFLSNTELGWLTSISIMVHEIPHKLSDFIVLRNAGINTKNSYILILGSSLFSILGGCTGYYVLKMSEIILPYCLVIAASSFIYIAIADLMPQMNEKTSFKEVIFQLMLVIFGILLIFFITNSLHGCH</sequence>
<organism evidence="6 7">
    <name type="scientific">Candidatus Kinetoplastidibacterium kentomonadis</name>
    <dbReference type="NCBI Taxonomy" id="1576550"/>
    <lineage>
        <taxon>Bacteria</taxon>
        <taxon>Pseudomonadati</taxon>
        <taxon>Pseudomonadota</taxon>
        <taxon>Betaproteobacteria</taxon>
        <taxon>Candidatus Kinetoplastidibacterium</taxon>
    </lineage>
</organism>
<feature type="transmembrane region" description="Helical" evidence="5">
    <location>
        <begin position="6"/>
        <end position="25"/>
    </location>
</feature>
<dbReference type="GO" id="GO:0046873">
    <property type="term" value="F:metal ion transmembrane transporter activity"/>
    <property type="evidence" value="ECO:0007669"/>
    <property type="project" value="InterPro"/>
</dbReference>
<reference evidence="6 7" key="1">
    <citation type="journal article" date="2018" name="Parasitology">
        <title>The reduced genome of Candidatus Kinetoplastibacterium sorsogonicusi, the endosymbiont of Kentomonas sorsogonicus (Trypanosomatidae): loss of the haem-synthesis pathway.</title>
        <authorList>
            <person name="Silva F.M."/>
            <person name="Kostygov A.Y."/>
            <person name="Spodareva V.V."/>
            <person name="Butenko A."/>
            <person name="Tossou R."/>
            <person name="Lukes J."/>
            <person name="Yurchenko V."/>
            <person name="Alves J.M.P."/>
        </authorList>
    </citation>
    <scope>NUCLEOTIDE SEQUENCE [LARGE SCALE GENOMIC DNA]</scope>
    <source>
        <strain evidence="6 7">MF-08</strain>
    </source>
</reference>
<evidence type="ECO:0000256" key="1">
    <source>
        <dbReference type="ARBA" id="ARBA00004141"/>
    </source>
</evidence>
<comment type="subcellular location">
    <subcellularLocation>
        <location evidence="1">Membrane</location>
        <topology evidence="1">Multi-pass membrane protein</topology>
    </subcellularLocation>
</comment>
<feature type="transmembrane region" description="Helical" evidence="5">
    <location>
        <begin position="65"/>
        <end position="81"/>
    </location>
</feature>